<dbReference type="GO" id="GO:0045277">
    <property type="term" value="C:respiratory chain complex IV"/>
    <property type="evidence" value="ECO:0007669"/>
    <property type="project" value="InterPro"/>
</dbReference>
<dbReference type="GO" id="GO:0006123">
    <property type="term" value="P:mitochondrial electron transport, cytochrome c to oxygen"/>
    <property type="evidence" value="ECO:0007669"/>
    <property type="project" value="InterPro"/>
</dbReference>
<evidence type="ECO:0000256" key="1">
    <source>
        <dbReference type="ARBA" id="ARBA00004434"/>
    </source>
</evidence>
<evidence type="ECO:0000256" key="7">
    <source>
        <dbReference type="ARBA" id="ARBA00022989"/>
    </source>
</evidence>
<dbReference type="Gene3D" id="4.10.81.10">
    <property type="entry name" value="Cytochrome c oxidase, subunit 8"/>
    <property type="match status" value="1"/>
</dbReference>
<name>A0A553MV06_9TELE</name>
<evidence type="ECO:0000256" key="5">
    <source>
        <dbReference type="ARBA" id="ARBA00022792"/>
    </source>
</evidence>
<evidence type="ECO:0000256" key="6">
    <source>
        <dbReference type="ARBA" id="ARBA00022946"/>
    </source>
</evidence>
<keyword evidence="9" id="KW-0472">Membrane</keyword>
<dbReference type="OrthoDB" id="8931496at2759"/>
<gene>
    <name evidence="10" type="ORF">DNTS_023925</name>
</gene>
<dbReference type="PANTHER" id="PTHR16717">
    <property type="entry name" value="CYTOCHROME C OXIDASE POLYPEPTIDE VIII"/>
    <property type="match status" value="1"/>
</dbReference>
<dbReference type="Proteomes" id="UP000316079">
    <property type="component" value="Unassembled WGS sequence"/>
</dbReference>
<sequence length="67" mass="7384">MLSFLRGAVQPGMVLRTRDVFHRSNSTILSKPAIEKIGPEQTPLVMCVFAAALLGPAGWILHHIPEY</sequence>
<keyword evidence="5" id="KW-0999">Mitochondrion inner membrane</keyword>
<keyword evidence="4" id="KW-0812">Transmembrane</keyword>
<dbReference type="InterPro" id="IPR003205">
    <property type="entry name" value="Cyt_c_oxidase_su8"/>
</dbReference>
<evidence type="ECO:0000313" key="10">
    <source>
        <dbReference type="EMBL" id="TRY57013.1"/>
    </source>
</evidence>
<dbReference type="Pfam" id="PF02285">
    <property type="entry name" value="COX8"/>
    <property type="match status" value="1"/>
</dbReference>
<keyword evidence="6" id="KW-0809">Transit peptide</keyword>
<dbReference type="PANTHER" id="PTHR16717:SF7">
    <property type="entry name" value="CYTOCHROME C OXIDASE SUBUNIT 8A, MITOCHONDRIAL-LIKE"/>
    <property type="match status" value="1"/>
</dbReference>
<comment type="pathway">
    <text evidence="2">Energy metabolism; oxidative phosphorylation.</text>
</comment>
<proteinExistence type="inferred from homology"/>
<evidence type="ECO:0000256" key="8">
    <source>
        <dbReference type="ARBA" id="ARBA00023128"/>
    </source>
</evidence>
<dbReference type="UniPathway" id="UPA00705"/>
<keyword evidence="7" id="KW-1133">Transmembrane helix</keyword>
<evidence type="ECO:0000256" key="2">
    <source>
        <dbReference type="ARBA" id="ARBA00004673"/>
    </source>
</evidence>
<keyword evidence="8" id="KW-0496">Mitochondrion</keyword>
<comment type="caution">
    <text evidence="10">The sequence shown here is derived from an EMBL/GenBank/DDBJ whole genome shotgun (WGS) entry which is preliminary data.</text>
</comment>
<dbReference type="EMBL" id="SRMA01027249">
    <property type="protein sequence ID" value="TRY57013.1"/>
    <property type="molecule type" value="Genomic_DNA"/>
</dbReference>
<evidence type="ECO:0000256" key="9">
    <source>
        <dbReference type="ARBA" id="ARBA00023136"/>
    </source>
</evidence>
<dbReference type="AlphaFoldDB" id="A0A553MV06"/>
<dbReference type="SUPFAM" id="SSF81431">
    <property type="entry name" value="Mitochondrial cytochrome c oxidase subunit VIIIb (aka IX)"/>
    <property type="match status" value="1"/>
</dbReference>
<dbReference type="STRING" id="623744.A0A553MV06"/>
<comment type="similarity">
    <text evidence="3">Belongs to the cytochrome c oxidase VIII family.</text>
</comment>
<evidence type="ECO:0000256" key="4">
    <source>
        <dbReference type="ARBA" id="ARBA00022692"/>
    </source>
</evidence>
<comment type="subcellular location">
    <subcellularLocation>
        <location evidence="1">Mitochondrion inner membrane</location>
        <topology evidence="1">Single-pass membrane protein</topology>
    </subcellularLocation>
</comment>
<organism evidence="10 11">
    <name type="scientific">Danionella cerebrum</name>
    <dbReference type="NCBI Taxonomy" id="2873325"/>
    <lineage>
        <taxon>Eukaryota</taxon>
        <taxon>Metazoa</taxon>
        <taxon>Chordata</taxon>
        <taxon>Craniata</taxon>
        <taxon>Vertebrata</taxon>
        <taxon>Euteleostomi</taxon>
        <taxon>Actinopterygii</taxon>
        <taxon>Neopterygii</taxon>
        <taxon>Teleostei</taxon>
        <taxon>Ostariophysi</taxon>
        <taxon>Cypriniformes</taxon>
        <taxon>Danionidae</taxon>
        <taxon>Danioninae</taxon>
        <taxon>Danionella</taxon>
    </lineage>
</organism>
<dbReference type="GO" id="GO:0005743">
    <property type="term" value="C:mitochondrial inner membrane"/>
    <property type="evidence" value="ECO:0007669"/>
    <property type="project" value="UniProtKB-SubCell"/>
</dbReference>
<keyword evidence="11" id="KW-1185">Reference proteome</keyword>
<accession>A0A553MV06</accession>
<protein>
    <submittedName>
        <fullName evidence="10">Uncharacterized protein</fullName>
    </submittedName>
</protein>
<evidence type="ECO:0000313" key="11">
    <source>
        <dbReference type="Proteomes" id="UP000316079"/>
    </source>
</evidence>
<dbReference type="InterPro" id="IPR036548">
    <property type="entry name" value="Cyt_c_oxidase_su8_sf"/>
</dbReference>
<evidence type="ECO:0000256" key="3">
    <source>
        <dbReference type="ARBA" id="ARBA00010117"/>
    </source>
</evidence>
<reference evidence="10 11" key="1">
    <citation type="journal article" date="2019" name="Sci. Data">
        <title>Hybrid genome assembly and annotation of Danionella translucida.</title>
        <authorList>
            <person name="Kadobianskyi M."/>
            <person name="Schulze L."/>
            <person name="Schuelke M."/>
            <person name="Judkewitz B."/>
        </authorList>
    </citation>
    <scope>NUCLEOTIDE SEQUENCE [LARGE SCALE GENOMIC DNA]</scope>
    <source>
        <strain evidence="10 11">Bolton</strain>
    </source>
</reference>